<dbReference type="GO" id="GO:0000146">
    <property type="term" value="F:microfilament motor activity"/>
    <property type="evidence" value="ECO:0007669"/>
    <property type="project" value="TreeGrafter"/>
</dbReference>
<dbReference type="EMBL" id="BEYU01000091">
    <property type="protein sequence ID" value="GBG31140.1"/>
    <property type="molecule type" value="Genomic_DNA"/>
</dbReference>
<comment type="caution">
    <text evidence="2">The sequence shown here is derived from an EMBL/GenBank/DDBJ whole genome shotgun (WGS) entry which is preliminary data.</text>
</comment>
<gene>
    <name evidence="2" type="ORF">FCC1311_073612</name>
</gene>
<name>A0A2R5GJS8_9STRA</name>
<evidence type="ECO:0000313" key="3">
    <source>
        <dbReference type="Proteomes" id="UP000241890"/>
    </source>
</evidence>
<organism evidence="2 3">
    <name type="scientific">Hondaea fermentalgiana</name>
    <dbReference type="NCBI Taxonomy" id="2315210"/>
    <lineage>
        <taxon>Eukaryota</taxon>
        <taxon>Sar</taxon>
        <taxon>Stramenopiles</taxon>
        <taxon>Bigyra</taxon>
        <taxon>Labyrinthulomycetes</taxon>
        <taxon>Thraustochytrida</taxon>
        <taxon>Thraustochytriidae</taxon>
        <taxon>Hondaea</taxon>
    </lineage>
</organism>
<dbReference type="PANTHER" id="PTHR45615">
    <property type="entry name" value="MYOSIN HEAVY CHAIN, NON-MUSCLE"/>
    <property type="match status" value="1"/>
</dbReference>
<feature type="region of interest" description="Disordered" evidence="1">
    <location>
        <begin position="126"/>
        <end position="169"/>
    </location>
</feature>
<keyword evidence="3" id="KW-1185">Reference proteome</keyword>
<dbReference type="Proteomes" id="UP000241890">
    <property type="component" value="Unassembled WGS sequence"/>
</dbReference>
<feature type="region of interest" description="Disordered" evidence="1">
    <location>
        <begin position="825"/>
        <end position="854"/>
    </location>
</feature>
<proteinExistence type="predicted"/>
<dbReference type="GO" id="GO:0032982">
    <property type="term" value="C:myosin filament"/>
    <property type="evidence" value="ECO:0007669"/>
    <property type="project" value="TreeGrafter"/>
</dbReference>
<dbReference type="PANTHER" id="PTHR45615:SF40">
    <property type="entry name" value="MYOSIN HEAVY CHAIN, NON-MUSCLE"/>
    <property type="match status" value="1"/>
</dbReference>
<feature type="compositionally biased region" description="Polar residues" evidence="1">
    <location>
        <begin position="1135"/>
        <end position="1156"/>
    </location>
</feature>
<dbReference type="InterPro" id="IPR011989">
    <property type="entry name" value="ARM-like"/>
</dbReference>
<dbReference type="GO" id="GO:0051015">
    <property type="term" value="F:actin filament binding"/>
    <property type="evidence" value="ECO:0007669"/>
    <property type="project" value="TreeGrafter"/>
</dbReference>
<dbReference type="Gene3D" id="1.25.10.10">
    <property type="entry name" value="Leucine-rich Repeat Variant"/>
    <property type="match status" value="1"/>
</dbReference>
<dbReference type="GO" id="GO:0016460">
    <property type="term" value="C:myosin II complex"/>
    <property type="evidence" value="ECO:0007669"/>
    <property type="project" value="TreeGrafter"/>
</dbReference>
<feature type="region of interest" description="Disordered" evidence="1">
    <location>
        <begin position="1311"/>
        <end position="1353"/>
    </location>
</feature>
<evidence type="ECO:0000256" key="1">
    <source>
        <dbReference type="SAM" id="MobiDB-lite"/>
    </source>
</evidence>
<feature type="compositionally biased region" description="Acidic residues" evidence="1">
    <location>
        <begin position="1318"/>
        <end position="1336"/>
    </location>
</feature>
<reference evidence="2 3" key="1">
    <citation type="submission" date="2017-12" db="EMBL/GenBank/DDBJ databases">
        <title>Sequencing, de novo assembly and annotation of complete genome of a new Thraustochytrid species, strain FCC1311.</title>
        <authorList>
            <person name="Sedici K."/>
            <person name="Godart F."/>
            <person name="Aiese Cigliano R."/>
            <person name="Sanseverino W."/>
            <person name="Barakat M."/>
            <person name="Ortet P."/>
            <person name="Marechal E."/>
            <person name="Cagnac O."/>
            <person name="Amato A."/>
        </authorList>
    </citation>
    <scope>NUCLEOTIDE SEQUENCE [LARGE SCALE GENOMIC DNA]</scope>
</reference>
<dbReference type="InParanoid" id="A0A2R5GJS8"/>
<protein>
    <submittedName>
        <fullName evidence="2">Structural maintenance of chromosomes protein 1A</fullName>
    </submittedName>
</protein>
<feature type="region of interest" description="Disordered" evidence="1">
    <location>
        <begin position="1"/>
        <end position="80"/>
    </location>
</feature>
<feature type="compositionally biased region" description="Acidic residues" evidence="1">
    <location>
        <begin position="1"/>
        <end position="13"/>
    </location>
</feature>
<feature type="compositionally biased region" description="Basic residues" evidence="1">
    <location>
        <begin position="34"/>
        <end position="47"/>
    </location>
</feature>
<accession>A0A2R5GJS8</accession>
<evidence type="ECO:0000313" key="2">
    <source>
        <dbReference type="EMBL" id="GBG31140.1"/>
    </source>
</evidence>
<dbReference type="SUPFAM" id="SSF48371">
    <property type="entry name" value="ARM repeat"/>
    <property type="match status" value="1"/>
</dbReference>
<dbReference type="OrthoDB" id="10255522at2759"/>
<feature type="compositionally biased region" description="Basic and acidic residues" evidence="1">
    <location>
        <begin position="825"/>
        <end position="839"/>
    </location>
</feature>
<dbReference type="GO" id="GO:0005737">
    <property type="term" value="C:cytoplasm"/>
    <property type="evidence" value="ECO:0007669"/>
    <property type="project" value="TreeGrafter"/>
</dbReference>
<sequence length="1514" mass="168359">MMEASADFEDLSDFSDSGHSTEADFALTPLAGRTHTRKNVRRHRTQTARKAPLSPESNASQNNYEDDEFDTDDEKKVDHDYDHDNNLKHIKTRNRDEYDHRLCLDDLHDGVLRREDLDLKVRVDTRRNAAQPGTHETGFSRANQKASSRKTKTSGACAANNNQSADGNDFDNDTLATCKGISNEFDEDDEETEEDHKVPEVSLESVVQTQGANGVVEHLAQLPIARARDVAQDALALLSGNGLSLISVDVERCLDVLLPLIDLGDSRIAAQLCALAQALGYCDENKTRLVEANLGKLVATFLSDAIDHPHQEHLIVDALDLLASLASAPAGRSRLGEDGIVATTARALEAQRAHPRAALAACKVLQALALEDANKNLMMDHGAIAAMVKALEQDTCAAALIAAVCTALYFVTFEIEGLVDEGNEDALLKQLTRALCTAIAKPGLDEGARARGLAVLAAMVSAAPASAPNGLRIEAVRAGATSVACAALVDLEHDAEALADAVQLLHSIMDQEDLAQAPDLERKSAATLRGVLKAKTVEWEPTDSIRVCAELALERMEAFLDSNERKKKTASPPLPTAPAPIMAATSPQAISPSPHAMLAKTKIDAHTLDHVNRDLIDQMTTRASERARAEDLRKSLKTSCNEGESLRGELMRMHLALDKAHQDLEEFRSGATSDLAAREEEVCERQQELVSWEGRLEDQEKALKARERAAAEGASDELKETLAAMERATHAKLDDQAQDFEARIRTLEEKVHEREEELKASALRIESLQRDVVETDARSKAHDDLQDSFQELKEQMADQERQNDDLQRLNESFRSQIEDLRREKQNLQREKETAQRLQDEVNEALQQKSEDLQLEKEDLKREMKSLQEDLERENAKLLRDNEDLKRQNNELSRAATESKAHVASLENQMQQLEETQAQRLGSVVDGPHEIEELRRALGKERNERAQLEGELASLRFDKEHADGTFAELEQAIQRVQNLEREVEVARTSLAQSRAESQALRDEIVNMEARTHTRELDAQSSAQRFDNLSREYEDVCALVQEQEEMIQDLKRDREDAVGRDGLEAMQAEVERLKRTLEDERRAAARDQTHRTEIIKAQLETEYRMVIKALTASRSRLEERLERSESERLQLMGQVGRLSSGSMGPVGSFSSNAKTSSPVPSPLRQQRKSERPSTAVSTPKTRGRASGPHTWRPSSAGSLGNPARAEVGVAQPWKKIFAALRPDAGAPPAISFTSMYNFVRKAGVLPHRFTRGNCDVIFASFADQSRRRGRLDARAFVEVLEHLAAPHGAELFLSHETFCHYVKTQLEVSLQEVVPAAESPNEDSCERGEEDSEASETEEGVREGERPQTAPAEHLLSKVWRRERKPLGEIFSQYARRERDPRAQQRSSLDQRTMVHQLREVMDWDALVQMCSDFDVMPSLVGRGQLRETYQEVLAESSIEGLLDVTAWLCVLERVAMLKFPPRGGGDHVADGPAVSMLQWMDASNGKIKLHNRRRSGTVVRKFNVSSYALQGGPAS</sequence>
<feature type="region of interest" description="Disordered" evidence="1">
    <location>
        <begin position="1133"/>
        <end position="1200"/>
    </location>
</feature>
<dbReference type="InterPro" id="IPR016024">
    <property type="entry name" value="ARM-type_fold"/>
</dbReference>